<dbReference type="PATRIC" id="fig|869212.3.peg.506"/>
<dbReference type="InterPro" id="IPR009218">
    <property type="entry name" value="HD_phosphohydro"/>
</dbReference>
<sequence length="326" mass="37305">MSDLLTAARREWRQLMHFHDGGPAVLSEVLSAYGESGRFYHTELHLAEMTMLLAEHRDDFESYENILFACLYHDAVYDATRSDNEEASTALWRRDAGRLGLGLEQTEQISILINATKKHQPANGSFDMQLFLDADLAVLGSERNRYHDYLVAIRREYAHVTENAYREGRIAVLKKFLARPQLYFTETARTRFEAQARQNLADEIRLLQKPDTFIGRFTRNALGRTVFEIDETNAEIYESIKAHLQINLGFTDFSKPIQGPAEIIGTCSNGSVTLDWGYDGPSGFYMMAERAEDEPLLAEVCESLNALLLEPRFNHYRTYPNFGKIK</sequence>
<keyword evidence="2" id="KW-1185">Reference proteome</keyword>
<evidence type="ECO:0000313" key="1">
    <source>
        <dbReference type="EMBL" id="AFM11183.1"/>
    </source>
</evidence>
<dbReference type="OrthoDB" id="9808993at2"/>
<protein>
    <submittedName>
        <fullName evidence="1">Uncharacterized protein</fullName>
    </submittedName>
</protein>
<proteinExistence type="predicted"/>
<evidence type="ECO:0000313" key="2">
    <source>
        <dbReference type="Proteomes" id="UP000006048"/>
    </source>
</evidence>
<dbReference type="STRING" id="869212.Turpa_0529"/>
<name>I4B1M6_TURPD</name>
<dbReference type="PANTHER" id="PTHR21174:SF0">
    <property type="entry name" value="HD PHOSPHOHYDROLASE FAMILY PROTEIN-RELATED"/>
    <property type="match status" value="1"/>
</dbReference>
<dbReference type="RefSeq" id="WP_014801703.1">
    <property type="nucleotide sequence ID" value="NC_018020.1"/>
</dbReference>
<dbReference type="HOGENOM" id="CLU_852441_0_0_12"/>
<dbReference type="Proteomes" id="UP000006048">
    <property type="component" value="Chromosome"/>
</dbReference>
<dbReference type="KEGG" id="tpx:Turpa_0529"/>
<dbReference type="PANTHER" id="PTHR21174">
    <property type="match status" value="1"/>
</dbReference>
<dbReference type="EMBL" id="CP002959">
    <property type="protein sequence ID" value="AFM11183.1"/>
    <property type="molecule type" value="Genomic_DNA"/>
</dbReference>
<gene>
    <name evidence="1" type="ordered locus">Turpa_0529</name>
</gene>
<dbReference type="AlphaFoldDB" id="I4B1M6"/>
<dbReference type="SUPFAM" id="SSF109604">
    <property type="entry name" value="HD-domain/PDEase-like"/>
    <property type="match status" value="1"/>
</dbReference>
<organism evidence="1 2">
    <name type="scientific">Turneriella parva (strain ATCC BAA-1111 / DSM 21527 / NCTC 11395 / H)</name>
    <name type="common">Leptospira parva</name>
    <dbReference type="NCBI Taxonomy" id="869212"/>
    <lineage>
        <taxon>Bacteria</taxon>
        <taxon>Pseudomonadati</taxon>
        <taxon>Spirochaetota</taxon>
        <taxon>Spirochaetia</taxon>
        <taxon>Leptospirales</taxon>
        <taxon>Leptospiraceae</taxon>
        <taxon>Turneriella</taxon>
    </lineage>
</organism>
<accession>I4B1M6</accession>
<reference evidence="1 2" key="1">
    <citation type="submission" date="2012-06" db="EMBL/GenBank/DDBJ databases">
        <title>The complete chromosome of genome of Turneriella parva DSM 21527.</title>
        <authorList>
            <consortium name="US DOE Joint Genome Institute (JGI-PGF)"/>
            <person name="Lucas S."/>
            <person name="Han J."/>
            <person name="Lapidus A."/>
            <person name="Bruce D."/>
            <person name="Goodwin L."/>
            <person name="Pitluck S."/>
            <person name="Peters L."/>
            <person name="Kyrpides N."/>
            <person name="Mavromatis K."/>
            <person name="Ivanova N."/>
            <person name="Mikhailova N."/>
            <person name="Chertkov O."/>
            <person name="Detter J.C."/>
            <person name="Tapia R."/>
            <person name="Han C."/>
            <person name="Land M."/>
            <person name="Hauser L."/>
            <person name="Markowitz V."/>
            <person name="Cheng J.-F."/>
            <person name="Hugenholtz P."/>
            <person name="Woyke T."/>
            <person name="Wu D."/>
            <person name="Gronow S."/>
            <person name="Wellnitz S."/>
            <person name="Brambilla E."/>
            <person name="Klenk H.-P."/>
            <person name="Eisen J.A."/>
        </authorList>
    </citation>
    <scope>NUCLEOTIDE SEQUENCE [LARGE SCALE GENOMIC DNA]</scope>
    <source>
        <strain evidence="2">ATCC BAA-1111 / DSM 21527 / NCTC 11395 / H</strain>
    </source>
</reference>